<dbReference type="AlphaFoldDB" id="A0AAN2PB28"/>
<protein>
    <submittedName>
        <fullName evidence="2">Uncharacterized protein</fullName>
    </submittedName>
</protein>
<reference evidence="2 3" key="1">
    <citation type="journal article" date="2014" name="Genome Announc.">
        <title>Genome Sequence of Bacillus simplex Strain P558, Isolated from a Human Fecal Sample.</title>
        <authorList>
            <person name="Croce O."/>
            <person name="Hugon P."/>
            <person name="Lagier J.C."/>
            <person name="Bibi F."/>
            <person name="Robert C."/>
            <person name="Azhar E.I."/>
            <person name="Raoult D."/>
            <person name="Fournier P.E."/>
        </authorList>
    </citation>
    <scope>NUCLEOTIDE SEQUENCE [LARGE SCALE GENOMIC DNA]</scope>
    <source>
        <strain evidence="2 3">P558</strain>
    </source>
</reference>
<evidence type="ECO:0000313" key="2">
    <source>
        <dbReference type="EMBL" id="CEG24488.1"/>
    </source>
</evidence>
<proteinExistence type="predicted"/>
<gene>
    <name evidence="2" type="ORF">BN1180_05303</name>
</gene>
<comment type="caution">
    <text evidence="2">The sequence shown here is derived from an EMBL/GenBank/DDBJ whole genome shotgun (WGS) entry which is preliminary data.</text>
</comment>
<name>A0AAN2PB28_9BACI</name>
<dbReference type="EMBL" id="CCXW01000002">
    <property type="protein sequence ID" value="CEG24488.1"/>
    <property type="molecule type" value="Genomic_DNA"/>
</dbReference>
<evidence type="ECO:0000313" key="3">
    <source>
        <dbReference type="Proteomes" id="UP000182110"/>
    </source>
</evidence>
<keyword evidence="3" id="KW-1185">Reference proteome</keyword>
<evidence type="ECO:0000256" key="1">
    <source>
        <dbReference type="SAM" id="Coils"/>
    </source>
</evidence>
<dbReference type="Proteomes" id="UP000182110">
    <property type="component" value="Unassembled WGS sequence"/>
</dbReference>
<organism evidence="2 3">
    <name type="scientific">Peribacillus simplex</name>
    <dbReference type="NCBI Taxonomy" id="1478"/>
    <lineage>
        <taxon>Bacteria</taxon>
        <taxon>Bacillati</taxon>
        <taxon>Bacillota</taxon>
        <taxon>Bacilli</taxon>
        <taxon>Bacillales</taxon>
        <taxon>Bacillaceae</taxon>
        <taxon>Peribacillus</taxon>
    </lineage>
</organism>
<feature type="coiled-coil region" evidence="1">
    <location>
        <begin position="64"/>
        <end position="133"/>
    </location>
</feature>
<keyword evidence="1" id="KW-0175">Coiled coil</keyword>
<accession>A0AAN2PB28</accession>
<sequence>MAKKGKPFHTYTERVWLVNTFEGSVKMNKEWDDGFIEALMVSLQDERVIEKIQAIAEAGSYSQLGEHKELLKEKENEIAKLQQELASKKAEISEYQITIHHLNEKMESYYNELQKRRADYREAEELYEAVQQLSETTKSSLKGIFKGGSVQEFIVCGVQYENISSLWDFIKNEIMEGREQERETLLALFLFFFQEYSKTYDTPLYKIQEVKMNEVFREDLYIRALNSKISGNIMEVLLPGYISINGKTIKKSVVRI</sequence>